<dbReference type="Proteomes" id="UP000245783">
    <property type="component" value="Unassembled WGS sequence"/>
</dbReference>
<reference evidence="2 3" key="1">
    <citation type="journal article" date="2018" name="Mol. Biol. Evol.">
        <title>Broad Genomic Sampling Reveals a Smut Pathogenic Ancestry of the Fungal Clade Ustilaginomycotina.</title>
        <authorList>
            <person name="Kijpornyongpan T."/>
            <person name="Mondo S.J."/>
            <person name="Barry K."/>
            <person name="Sandor L."/>
            <person name="Lee J."/>
            <person name="Lipzen A."/>
            <person name="Pangilinan J."/>
            <person name="LaButti K."/>
            <person name="Hainaut M."/>
            <person name="Henrissat B."/>
            <person name="Grigoriev I.V."/>
            <person name="Spatafora J.W."/>
            <person name="Aime M.C."/>
        </authorList>
    </citation>
    <scope>NUCLEOTIDE SEQUENCE [LARGE SCALE GENOMIC DNA]</scope>
    <source>
        <strain evidence="2 3">MCA 4658</strain>
    </source>
</reference>
<keyword evidence="1" id="KW-0732">Signal</keyword>
<dbReference type="OrthoDB" id="10348629at2759"/>
<dbReference type="RefSeq" id="XP_025366088.1">
    <property type="nucleotide sequence ID" value="XM_025515333.1"/>
</dbReference>
<evidence type="ECO:0000313" key="3">
    <source>
        <dbReference type="Proteomes" id="UP000245783"/>
    </source>
</evidence>
<evidence type="ECO:0000313" key="2">
    <source>
        <dbReference type="EMBL" id="PWN38928.1"/>
    </source>
</evidence>
<organism evidence="2 3">
    <name type="scientific">Ceraceosorus guamensis</name>
    <dbReference type="NCBI Taxonomy" id="1522189"/>
    <lineage>
        <taxon>Eukaryota</taxon>
        <taxon>Fungi</taxon>
        <taxon>Dikarya</taxon>
        <taxon>Basidiomycota</taxon>
        <taxon>Ustilaginomycotina</taxon>
        <taxon>Exobasidiomycetes</taxon>
        <taxon>Ceraceosorales</taxon>
        <taxon>Ceraceosoraceae</taxon>
        <taxon>Ceraceosorus</taxon>
    </lineage>
</organism>
<name>A0A316VPD4_9BASI</name>
<dbReference type="EMBL" id="KZ819515">
    <property type="protein sequence ID" value="PWN38928.1"/>
    <property type="molecule type" value="Genomic_DNA"/>
</dbReference>
<accession>A0A316VPD4</accession>
<proteinExistence type="predicted"/>
<feature type="signal peptide" evidence="1">
    <location>
        <begin position="1"/>
        <end position="19"/>
    </location>
</feature>
<dbReference type="GeneID" id="37037203"/>
<dbReference type="AlphaFoldDB" id="A0A316VPD4"/>
<gene>
    <name evidence="2" type="ORF">IE81DRAFT_332696</name>
</gene>
<sequence>MVSAFNLAFILCAVSVAHARTLVKPEGFTKNAILVKWTVAQDTNCRANIAAADQCWLKACTARSAQSFTVNLLGPVIEEGLNSGNAWAECTASNDPPFSNLSEGPNGNLVNLSQDVAEKDVSFTVIG</sequence>
<keyword evidence="3" id="KW-1185">Reference proteome</keyword>
<dbReference type="InParanoid" id="A0A316VPD4"/>
<feature type="chain" id="PRO_5016447309" evidence="1">
    <location>
        <begin position="20"/>
        <end position="127"/>
    </location>
</feature>
<evidence type="ECO:0000256" key="1">
    <source>
        <dbReference type="SAM" id="SignalP"/>
    </source>
</evidence>
<protein>
    <submittedName>
        <fullName evidence="2">Uncharacterized protein</fullName>
    </submittedName>
</protein>